<keyword evidence="3" id="KW-0547">Nucleotide-binding</keyword>
<dbReference type="PANTHER" id="PTHR30153:SF2">
    <property type="entry name" value="REPLICATIVE DNA HELICASE"/>
    <property type="match status" value="1"/>
</dbReference>
<reference evidence="13" key="1">
    <citation type="submission" date="2009-09" db="EMBL/GenBank/DDBJ databases">
        <title>The complete chromosome of Sebaldella termitidis ATCC 33386.</title>
        <authorList>
            <consortium name="US DOE Joint Genome Institute (JGI-PGF)"/>
            <person name="Lucas S."/>
            <person name="Copeland A."/>
            <person name="Lapidus A."/>
            <person name="Glavina del Rio T."/>
            <person name="Dalin E."/>
            <person name="Tice H."/>
            <person name="Bruce D."/>
            <person name="Goodwin L."/>
            <person name="Pitluck S."/>
            <person name="Kyrpides N."/>
            <person name="Mavromatis K."/>
            <person name="Ivanova N."/>
            <person name="Mikhailova N."/>
            <person name="Sims D."/>
            <person name="Meincke L."/>
            <person name="Brettin T."/>
            <person name="Detter J.C."/>
            <person name="Han C."/>
            <person name="Larimer F."/>
            <person name="Land M."/>
            <person name="Hauser L."/>
            <person name="Markowitz V."/>
            <person name="Cheng J.F."/>
            <person name="Hugenholtz P."/>
            <person name="Woyke T."/>
            <person name="Wu D."/>
            <person name="Eisen J.A."/>
        </authorList>
    </citation>
    <scope>NUCLEOTIDE SEQUENCE [LARGE SCALE GENOMIC DNA]</scope>
    <source>
        <strain evidence="13">ATCC 33386 / NCTC 11300</strain>
    </source>
</reference>
<dbReference type="InterPro" id="IPR027417">
    <property type="entry name" value="P-loop_NTPase"/>
</dbReference>
<dbReference type="PROSITE" id="PS51199">
    <property type="entry name" value="SF4_HELICASE"/>
    <property type="match status" value="1"/>
</dbReference>
<dbReference type="EC" id="5.6.2.3" evidence="9"/>
<keyword evidence="5 12" id="KW-0347">Helicase</keyword>
<evidence type="ECO:0000256" key="10">
    <source>
        <dbReference type="ARBA" id="ARBA00048954"/>
    </source>
</evidence>
<accession>D1AH82</accession>
<evidence type="ECO:0000256" key="6">
    <source>
        <dbReference type="ARBA" id="ARBA00022840"/>
    </source>
</evidence>
<protein>
    <recommendedName>
        <fullName evidence="9">DNA 5'-3' helicase</fullName>
        <ecNumber evidence="9">5.6.2.3</ecNumber>
    </recommendedName>
</protein>
<comment type="similarity">
    <text evidence="1">Belongs to the helicase family. DnaB subfamily.</text>
</comment>
<comment type="catalytic activity">
    <reaction evidence="10">
        <text>ATP + H2O = ADP + phosphate + H(+)</text>
        <dbReference type="Rhea" id="RHEA:13065"/>
        <dbReference type="ChEBI" id="CHEBI:15377"/>
        <dbReference type="ChEBI" id="CHEBI:15378"/>
        <dbReference type="ChEBI" id="CHEBI:30616"/>
        <dbReference type="ChEBI" id="CHEBI:43474"/>
        <dbReference type="ChEBI" id="CHEBI:456216"/>
        <dbReference type="EC" id="5.6.2.3"/>
    </reaction>
</comment>
<dbReference type="InterPro" id="IPR007693">
    <property type="entry name" value="DNA_helicase_DnaB-like_N"/>
</dbReference>
<dbReference type="STRING" id="526218.Sterm_1249"/>
<dbReference type="RefSeq" id="WP_012860712.1">
    <property type="nucleotide sequence ID" value="NC_013517.1"/>
</dbReference>
<dbReference type="Gene3D" id="3.40.50.300">
    <property type="entry name" value="P-loop containing nucleotide triphosphate hydrolases"/>
    <property type="match status" value="1"/>
</dbReference>
<evidence type="ECO:0000256" key="4">
    <source>
        <dbReference type="ARBA" id="ARBA00022801"/>
    </source>
</evidence>
<evidence type="ECO:0000256" key="7">
    <source>
        <dbReference type="ARBA" id="ARBA00023125"/>
    </source>
</evidence>
<dbReference type="KEGG" id="str:Sterm_1249"/>
<keyword evidence="2" id="KW-0235">DNA replication</keyword>
<dbReference type="SUPFAM" id="SSF52540">
    <property type="entry name" value="P-loop containing nucleoside triphosphate hydrolases"/>
    <property type="match status" value="1"/>
</dbReference>
<dbReference type="GO" id="GO:0016787">
    <property type="term" value="F:hydrolase activity"/>
    <property type="evidence" value="ECO:0007669"/>
    <property type="project" value="UniProtKB-KW"/>
</dbReference>
<dbReference type="InterPro" id="IPR036185">
    <property type="entry name" value="DNA_heli_DnaB-like_N_sf"/>
</dbReference>
<name>D1AH82_SEBTE</name>
<feature type="domain" description="SF4 helicase" evidence="11">
    <location>
        <begin position="151"/>
        <end position="416"/>
    </location>
</feature>
<dbReference type="Pfam" id="PF03796">
    <property type="entry name" value="DnaB_C"/>
    <property type="match status" value="1"/>
</dbReference>
<dbReference type="GO" id="GO:0006260">
    <property type="term" value="P:DNA replication"/>
    <property type="evidence" value="ECO:0007669"/>
    <property type="project" value="UniProtKB-KW"/>
</dbReference>
<dbReference type="HOGENOM" id="CLU_005373_0_1_0"/>
<organism evidence="12 13">
    <name type="scientific">Sebaldella termitidis (strain ATCC 33386 / NCTC 11300)</name>
    <dbReference type="NCBI Taxonomy" id="526218"/>
    <lineage>
        <taxon>Bacteria</taxon>
        <taxon>Fusobacteriati</taxon>
        <taxon>Fusobacteriota</taxon>
        <taxon>Fusobacteriia</taxon>
        <taxon>Fusobacteriales</taxon>
        <taxon>Leptotrichiaceae</taxon>
        <taxon>Sebaldella</taxon>
    </lineage>
</organism>
<evidence type="ECO:0000313" key="13">
    <source>
        <dbReference type="Proteomes" id="UP000000845"/>
    </source>
</evidence>
<evidence type="ECO:0000313" key="12">
    <source>
        <dbReference type="EMBL" id="ACZ08116.1"/>
    </source>
</evidence>
<keyword evidence="13" id="KW-1185">Reference proteome</keyword>
<evidence type="ECO:0000256" key="9">
    <source>
        <dbReference type="ARBA" id="ARBA00044969"/>
    </source>
</evidence>
<evidence type="ECO:0000259" key="11">
    <source>
        <dbReference type="PROSITE" id="PS51199"/>
    </source>
</evidence>
<dbReference type="GO" id="GO:0005524">
    <property type="term" value="F:ATP binding"/>
    <property type="evidence" value="ECO:0007669"/>
    <property type="project" value="UniProtKB-KW"/>
</dbReference>
<dbReference type="SUPFAM" id="SSF48024">
    <property type="entry name" value="N-terminal domain of DnaB helicase"/>
    <property type="match status" value="1"/>
</dbReference>
<dbReference type="InterPro" id="IPR007694">
    <property type="entry name" value="DNA_helicase_DnaB-like_C"/>
</dbReference>
<dbReference type="eggNOG" id="COG0305">
    <property type="taxonomic scope" value="Bacteria"/>
</dbReference>
<evidence type="ECO:0000256" key="3">
    <source>
        <dbReference type="ARBA" id="ARBA00022741"/>
    </source>
</evidence>
<dbReference type="InterPro" id="IPR016136">
    <property type="entry name" value="DNA_helicase_N/primase_C"/>
</dbReference>
<dbReference type="Gene3D" id="1.10.860.10">
    <property type="entry name" value="DNAb Helicase, Chain A"/>
    <property type="match status" value="1"/>
</dbReference>
<dbReference type="EMBL" id="CP001739">
    <property type="protein sequence ID" value="ACZ08116.1"/>
    <property type="molecule type" value="Genomic_DNA"/>
</dbReference>
<dbReference type="Pfam" id="PF00772">
    <property type="entry name" value="DnaB"/>
    <property type="match status" value="1"/>
</dbReference>
<dbReference type="AlphaFoldDB" id="D1AH82"/>
<dbReference type="GO" id="GO:0043139">
    <property type="term" value="F:5'-3' DNA helicase activity"/>
    <property type="evidence" value="ECO:0007669"/>
    <property type="project" value="UniProtKB-EC"/>
</dbReference>
<evidence type="ECO:0000256" key="8">
    <source>
        <dbReference type="ARBA" id="ARBA00023235"/>
    </source>
</evidence>
<keyword evidence="4" id="KW-0378">Hydrolase</keyword>
<reference evidence="12 13" key="2">
    <citation type="journal article" date="2010" name="Stand. Genomic Sci.">
        <title>Complete genome sequence of Sebaldella termitidis type strain (NCTC 11300).</title>
        <authorList>
            <person name="Harmon-Smith M."/>
            <person name="Celia L."/>
            <person name="Chertkov O."/>
            <person name="Lapidus A."/>
            <person name="Copeland A."/>
            <person name="Glavina Del Rio T."/>
            <person name="Nolan M."/>
            <person name="Lucas S."/>
            <person name="Tice H."/>
            <person name="Cheng J.F."/>
            <person name="Han C."/>
            <person name="Detter J.C."/>
            <person name="Bruce D."/>
            <person name="Goodwin L."/>
            <person name="Pitluck S."/>
            <person name="Pati A."/>
            <person name="Liolios K."/>
            <person name="Ivanova N."/>
            <person name="Mavromatis K."/>
            <person name="Mikhailova N."/>
            <person name="Chen A."/>
            <person name="Palaniappan K."/>
            <person name="Land M."/>
            <person name="Hauser L."/>
            <person name="Chang Y.J."/>
            <person name="Jeffries C.D."/>
            <person name="Brettin T."/>
            <person name="Goker M."/>
            <person name="Beck B."/>
            <person name="Bristow J."/>
            <person name="Eisen J.A."/>
            <person name="Markowitz V."/>
            <person name="Hugenholtz P."/>
            <person name="Kyrpides N.C."/>
            <person name="Klenk H.P."/>
            <person name="Chen F."/>
        </authorList>
    </citation>
    <scope>NUCLEOTIDE SEQUENCE [LARGE SCALE GENOMIC DNA]</scope>
    <source>
        <strain evidence="13">ATCC 33386 / NCTC 11300</strain>
    </source>
</reference>
<dbReference type="GO" id="GO:0005829">
    <property type="term" value="C:cytosol"/>
    <property type="evidence" value="ECO:0007669"/>
    <property type="project" value="TreeGrafter"/>
</dbReference>
<dbReference type="PANTHER" id="PTHR30153">
    <property type="entry name" value="REPLICATIVE DNA HELICASE DNAB"/>
    <property type="match status" value="1"/>
</dbReference>
<proteinExistence type="inferred from homology"/>
<keyword evidence="6" id="KW-0067">ATP-binding</keyword>
<sequence>MVNIELEKGILGKIIILPYLLAESLDKGLKEEYFLNEQTNIIFKKMLKVFDVNSKFDPSLLKLEQKKMIELGDYSTNVVHIDLAIKQLKENYRNSVLDNKIRNILTNDKKETAEKQSEIMAVIDGLQNFETEQNKFYDMKELSTQWWKSLENKKVDGIRTSYKDLDNYFIFESGSLVTVGARPAVGKTAFGLNLASRNAVKESVLYVNLEMSTNQISNRILSSMSGVSLKKIINKTLNDEEAGKIASKMEIFENLNLSLLDCRDSDFTSIVQKIRRMYEKKQFKLIVIDYLTLLHVKKYKDRNTEVEYMSNRLKLLATELNTCIVILAQLNRQVELRADKKPVLSDLRDSGGIEQASNVVMFLYRADYYYGKDEEEPKPYSSLEVLIRKNRNGQTGNVVLAYNKETQSIVNAKVQMKIGEDMDEKRRLYE</sequence>
<keyword evidence="7" id="KW-0238">DNA-binding</keyword>
<keyword evidence="8" id="KW-0413">Isomerase</keyword>
<dbReference type="GO" id="GO:0003677">
    <property type="term" value="F:DNA binding"/>
    <property type="evidence" value="ECO:0007669"/>
    <property type="project" value="UniProtKB-KW"/>
</dbReference>
<gene>
    <name evidence="12" type="ordered locus">Sterm_1249</name>
</gene>
<evidence type="ECO:0000256" key="2">
    <source>
        <dbReference type="ARBA" id="ARBA00022705"/>
    </source>
</evidence>
<dbReference type="Proteomes" id="UP000000845">
    <property type="component" value="Chromosome"/>
</dbReference>
<evidence type="ECO:0000256" key="1">
    <source>
        <dbReference type="ARBA" id="ARBA00008428"/>
    </source>
</evidence>
<evidence type="ECO:0000256" key="5">
    <source>
        <dbReference type="ARBA" id="ARBA00022806"/>
    </source>
</evidence>